<dbReference type="Pfam" id="PF12420">
    <property type="entry name" value="DUF3671"/>
    <property type="match status" value="1"/>
</dbReference>
<sequence length="201" mass="23513">MEYHHRLNINFLFLIKILSLTIIPCYRKAMNRINKQQDRVDLRNKRLLSIYTYDEENLTESNDSIMSNMNHEGLKCEKECGIKCNRRSRKPNIFKRIDQHFEKKIFSAFNEMTNLEAETKPDPAKIKKKIIKTVLKVLKPQLILLLLSTILILFSSSLPTTFEKSGVILMIISLVGCFYVLAKAFKYAWTDISSYLNEINT</sequence>
<accession>A0A1Y1JEX3</accession>
<feature type="transmembrane region" description="Helical" evidence="1">
    <location>
        <begin position="167"/>
        <end position="185"/>
    </location>
</feature>
<proteinExistence type="predicted"/>
<feature type="transmembrane region" description="Helical" evidence="1">
    <location>
        <begin position="6"/>
        <end position="26"/>
    </location>
</feature>
<feature type="transmembrane region" description="Helical" evidence="1">
    <location>
        <begin position="137"/>
        <end position="155"/>
    </location>
</feature>
<gene>
    <name evidence="2" type="ORF">PGO_083660</name>
</gene>
<organism evidence="2 3">
    <name type="scientific">Plasmodium gonderi</name>
    <dbReference type="NCBI Taxonomy" id="77519"/>
    <lineage>
        <taxon>Eukaryota</taxon>
        <taxon>Sar</taxon>
        <taxon>Alveolata</taxon>
        <taxon>Apicomplexa</taxon>
        <taxon>Aconoidasida</taxon>
        <taxon>Haemosporida</taxon>
        <taxon>Plasmodiidae</taxon>
        <taxon>Plasmodium</taxon>
        <taxon>Plasmodium (Plasmodium)</taxon>
    </lineage>
</organism>
<dbReference type="InterPro" id="IPR022139">
    <property type="entry name" value="Fam-L/Fam-M-like_plasmodium"/>
</dbReference>
<dbReference type="GeneID" id="39747516"/>
<name>A0A1Y1JEX3_PLAGO</name>
<evidence type="ECO:0000313" key="3">
    <source>
        <dbReference type="Proteomes" id="UP000195521"/>
    </source>
</evidence>
<keyword evidence="3" id="KW-1185">Reference proteome</keyword>
<evidence type="ECO:0000256" key="1">
    <source>
        <dbReference type="SAM" id="Phobius"/>
    </source>
</evidence>
<dbReference type="AlphaFoldDB" id="A0A1Y1JEX3"/>
<keyword evidence="1" id="KW-0812">Transmembrane</keyword>
<keyword evidence="1" id="KW-1133">Transmembrane helix</keyword>
<dbReference type="Proteomes" id="UP000195521">
    <property type="component" value="Unassembled WGS sequence"/>
</dbReference>
<dbReference type="EMBL" id="BDQF01000009">
    <property type="protein sequence ID" value="GAW80800.1"/>
    <property type="molecule type" value="Genomic_DNA"/>
</dbReference>
<evidence type="ECO:0000313" key="2">
    <source>
        <dbReference type="EMBL" id="GAW80800.1"/>
    </source>
</evidence>
<dbReference type="RefSeq" id="XP_028543389.1">
    <property type="nucleotide sequence ID" value="XM_028687588.1"/>
</dbReference>
<comment type="caution">
    <text evidence="2">The sequence shown here is derived from an EMBL/GenBank/DDBJ whole genome shotgun (WGS) entry which is preliminary data.</text>
</comment>
<keyword evidence="1" id="KW-0472">Membrane</keyword>
<reference evidence="3" key="1">
    <citation type="submission" date="2017-04" db="EMBL/GenBank/DDBJ databases">
        <title>Plasmodium gonderi genome.</title>
        <authorList>
            <person name="Arisue N."/>
            <person name="Honma H."/>
            <person name="Kawai S."/>
            <person name="Tougan T."/>
            <person name="Tanabe K."/>
            <person name="Horii T."/>
        </authorList>
    </citation>
    <scope>NUCLEOTIDE SEQUENCE [LARGE SCALE GENOMIC DNA]</scope>
    <source>
        <strain evidence="3">ATCC 30045</strain>
    </source>
</reference>
<protein>
    <submittedName>
        <fullName evidence="2">Uncharacterized protein</fullName>
    </submittedName>
</protein>